<dbReference type="InterPro" id="IPR005585">
    <property type="entry name" value="DUF327"/>
</dbReference>
<reference evidence="1 2" key="1">
    <citation type="submission" date="2019-10" db="EMBL/GenBank/DDBJ databases">
        <title>Extracellular Electron Transfer in a Candidatus Methanoperedens spp. Enrichment Culture.</title>
        <authorList>
            <person name="Berger S."/>
            <person name="Rangel Shaw D."/>
            <person name="Berben T."/>
            <person name="In 'T Zandt M."/>
            <person name="Frank J."/>
            <person name="Reimann J."/>
            <person name="Jetten M.S.M."/>
            <person name="Welte C.U."/>
        </authorList>
    </citation>
    <scope>NUCLEOTIDE SEQUENCE [LARGE SCALE GENOMIC DNA]</scope>
    <source>
        <strain evidence="1">SB12</strain>
    </source>
</reference>
<evidence type="ECO:0000313" key="1">
    <source>
        <dbReference type="EMBL" id="KAB2932958.1"/>
    </source>
</evidence>
<dbReference type="Gene3D" id="1.20.120.490">
    <property type="entry name" value="Hypothetical protein TM1646-like domain"/>
    <property type="match status" value="1"/>
</dbReference>
<sequence length="157" mass="17957">MQIRTTTDRDVRLRRDRKLRPDGSAASAAAVESEVSGFQEILNTVLPAHEEETRDLHKLWSSLPGAERLLIENPSPENLSSYRELVKGIAREILNSNMKVAKLKRRVRGNDVELNVLQIIDDRLHRMMMALQSKSNTGFQILRNLDEIRGLLMDLRS</sequence>
<dbReference type="Pfam" id="PF03885">
    <property type="entry name" value="DUF327"/>
    <property type="match status" value="1"/>
</dbReference>
<proteinExistence type="predicted"/>
<dbReference type="InterPro" id="IPR024042">
    <property type="entry name" value="TM1646-like_dom_sf"/>
</dbReference>
<dbReference type="Proteomes" id="UP000460298">
    <property type="component" value="Unassembled WGS sequence"/>
</dbReference>
<accession>A0A833H2K9</accession>
<dbReference type="EMBL" id="WBUI01000007">
    <property type="protein sequence ID" value="KAB2932958.1"/>
    <property type="molecule type" value="Genomic_DNA"/>
</dbReference>
<organism evidence="1 2">
    <name type="scientific">Leptonema illini</name>
    <dbReference type="NCBI Taxonomy" id="183"/>
    <lineage>
        <taxon>Bacteria</taxon>
        <taxon>Pseudomonadati</taxon>
        <taxon>Spirochaetota</taxon>
        <taxon>Spirochaetia</taxon>
        <taxon>Leptospirales</taxon>
        <taxon>Leptospiraceae</taxon>
        <taxon>Leptonema</taxon>
    </lineage>
</organism>
<comment type="caution">
    <text evidence="1">The sequence shown here is derived from an EMBL/GenBank/DDBJ whole genome shotgun (WGS) entry which is preliminary data.</text>
</comment>
<evidence type="ECO:0000313" key="2">
    <source>
        <dbReference type="Proteomes" id="UP000460298"/>
    </source>
</evidence>
<dbReference type="SUPFAM" id="SSF158397">
    <property type="entry name" value="TM1646-like"/>
    <property type="match status" value="1"/>
</dbReference>
<gene>
    <name evidence="1" type="ORF">F9K24_08820</name>
</gene>
<dbReference type="AlphaFoldDB" id="A0A833H2K9"/>
<protein>
    <submittedName>
        <fullName evidence="1">YaaR family protein</fullName>
    </submittedName>
</protein>
<name>A0A833H2K9_9LEPT</name>